<dbReference type="EMBL" id="BTGU01000026">
    <property type="protein sequence ID" value="GMN47771.1"/>
    <property type="molecule type" value="Genomic_DNA"/>
</dbReference>
<proteinExistence type="predicted"/>
<evidence type="ECO:0000313" key="2">
    <source>
        <dbReference type="Proteomes" id="UP001187192"/>
    </source>
</evidence>
<name>A0AA88D984_FICCA</name>
<keyword evidence="2" id="KW-1185">Reference proteome</keyword>
<organism evidence="1 2">
    <name type="scientific">Ficus carica</name>
    <name type="common">Common fig</name>
    <dbReference type="NCBI Taxonomy" id="3494"/>
    <lineage>
        <taxon>Eukaryota</taxon>
        <taxon>Viridiplantae</taxon>
        <taxon>Streptophyta</taxon>
        <taxon>Embryophyta</taxon>
        <taxon>Tracheophyta</taxon>
        <taxon>Spermatophyta</taxon>
        <taxon>Magnoliopsida</taxon>
        <taxon>eudicotyledons</taxon>
        <taxon>Gunneridae</taxon>
        <taxon>Pentapetalae</taxon>
        <taxon>rosids</taxon>
        <taxon>fabids</taxon>
        <taxon>Rosales</taxon>
        <taxon>Moraceae</taxon>
        <taxon>Ficeae</taxon>
        <taxon>Ficus</taxon>
    </lineage>
</organism>
<sequence length="81" mass="9334">MDLGGGACGWQRRQKNDVGLPARGEDLWREMRMVDNAEERDSRWLCEGGAQAANPSEWVVEEVVARQRWEERGIYGVQEKE</sequence>
<gene>
    <name evidence="1" type="ORF">TIFTF001_016955</name>
</gene>
<protein>
    <submittedName>
        <fullName evidence="1">Uncharacterized protein</fullName>
    </submittedName>
</protein>
<accession>A0AA88D984</accession>
<comment type="caution">
    <text evidence="1">The sequence shown here is derived from an EMBL/GenBank/DDBJ whole genome shotgun (WGS) entry which is preliminary data.</text>
</comment>
<reference evidence="1" key="1">
    <citation type="submission" date="2023-07" db="EMBL/GenBank/DDBJ databases">
        <title>draft genome sequence of fig (Ficus carica).</title>
        <authorList>
            <person name="Takahashi T."/>
            <person name="Nishimura K."/>
        </authorList>
    </citation>
    <scope>NUCLEOTIDE SEQUENCE</scope>
</reference>
<dbReference type="AlphaFoldDB" id="A0AA88D984"/>
<dbReference type="Proteomes" id="UP001187192">
    <property type="component" value="Unassembled WGS sequence"/>
</dbReference>
<evidence type="ECO:0000313" key="1">
    <source>
        <dbReference type="EMBL" id="GMN47771.1"/>
    </source>
</evidence>